<dbReference type="AlphaFoldDB" id="A0A317EHC7"/>
<dbReference type="InterPro" id="IPR001547">
    <property type="entry name" value="Glyco_hydro_5"/>
</dbReference>
<evidence type="ECO:0000256" key="2">
    <source>
        <dbReference type="ARBA" id="ARBA00012706"/>
    </source>
</evidence>
<keyword evidence="3" id="KW-0378">Hydrolase</keyword>
<evidence type="ECO:0000256" key="4">
    <source>
        <dbReference type="ARBA" id="ARBA00023295"/>
    </source>
</evidence>
<dbReference type="InterPro" id="IPR045053">
    <property type="entry name" value="MAN-like"/>
</dbReference>
<dbReference type="PANTHER" id="PTHR31451:SF40">
    <property type="entry name" value="GLYCOSIDE HYDROLASE FAMILY 5 DOMAIN-CONTAINING PROTEIN"/>
    <property type="match status" value="1"/>
</dbReference>
<comment type="caution">
    <text evidence="7">The sequence shown here is derived from an EMBL/GenBank/DDBJ whole genome shotgun (WGS) entry which is preliminary data.</text>
</comment>
<dbReference type="OrthoDB" id="9801493at2"/>
<keyword evidence="8" id="KW-1185">Reference proteome</keyword>
<dbReference type="GO" id="GO:0016985">
    <property type="term" value="F:mannan endo-1,4-beta-mannosidase activity"/>
    <property type="evidence" value="ECO:0007669"/>
    <property type="project" value="TreeGrafter"/>
</dbReference>
<proteinExistence type="predicted"/>
<evidence type="ECO:0000259" key="6">
    <source>
        <dbReference type="Pfam" id="PF26410"/>
    </source>
</evidence>
<dbReference type="EMBL" id="QGNZ01000004">
    <property type="protein sequence ID" value="PWS26221.1"/>
    <property type="molecule type" value="Genomic_DNA"/>
</dbReference>
<sequence length="436" mass="50265">MIYFFQKTKSRIVFSIALMLMVLSTNAQKTNFVKSAGHQFLINGNPYYYIGTNYWYGGLLALQNDPVRGKQRLLKELDFLKSKGINNLRVLVGSEGEGKINGVDRVKPALQTQHNVYNAEILKGLDFLLMEMAKRKMYAVLYLSNNWEWSGGFMQYLNWNGQIDNDTLKRKLTWDEQRDYTSKFYSCDACKIDYQKQVKFILQHKNVYTGKKYINEPAIMAWELANEPRPMRPEAIEAYKNWIANATTYIKSIDKNHLITIGTEGFMGTEENWDLFKEIHANKGIDYLTIHIWPKNWGWFKDAPTTENLSTVIEKTSAYIKQHESIAQQLNKPLVIEEFGLPRDGHAFDPSSITKLRDEYFGNIFSIWAKSRAKGGAIAGCNFWSFGGSSRPIDGQLFWKDGDDFSGDPPQEEQGLNSVFDADQSTWEIIQTYLKK</sequence>
<protein>
    <recommendedName>
        <fullName evidence="2">mannan endo-1,4-beta-mannosidase</fullName>
        <ecNumber evidence="2">3.2.1.78</ecNumber>
    </recommendedName>
</protein>
<evidence type="ECO:0000313" key="8">
    <source>
        <dbReference type="Proteomes" id="UP000245379"/>
    </source>
</evidence>
<name>A0A317EHC7_9SPHI</name>
<evidence type="ECO:0000256" key="5">
    <source>
        <dbReference type="SAM" id="SignalP"/>
    </source>
</evidence>
<evidence type="ECO:0000256" key="1">
    <source>
        <dbReference type="ARBA" id="ARBA00001678"/>
    </source>
</evidence>
<gene>
    <name evidence="7" type="ORF">DHW03_15620</name>
</gene>
<dbReference type="PANTHER" id="PTHR31451">
    <property type="match status" value="1"/>
</dbReference>
<evidence type="ECO:0000256" key="3">
    <source>
        <dbReference type="ARBA" id="ARBA00022801"/>
    </source>
</evidence>
<feature type="signal peptide" evidence="5">
    <location>
        <begin position="1"/>
        <end position="29"/>
    </location>
</feature>
<dbReference type="Gene3D" id="3.20.20.80">
    <property type="entry name" value="Glycosidases"/>
    <property type="match status" value="1"/>
</dbReference>
<dbReference type="GO" id="GO:0005975">
    <property type="term" value="P:carbohydrate metabolic process"/>
    <property type="evidence" value="ECO:0007669"/>
    <property type="project" value="InterPro"/>
</dbReference>
<keyword evidence="4" id="KW-0326">Glycosidase</keyword>
<dbReference type="SUPFAM" id="SSF51445">
    <property type="entry name" value="(Trans)glycosidases"/>
    <property type="match status" value="1"/>
</dbReference>
<dbReference type="InterPro" id="IPR017853">
    <property type="entry name" value="GH"/>
</dbReference>
<keyword evidence="5" id="KW-0732">Signal</keyword>
<feature type="domain" description="Glycoside hydrolase family 5" evidence="6">
    <location>
        <begin position="31"/>
        <end position="435"/>
    </location>
</feature>
<organism evidence="7 8">
    <name type="scientific">Pedobacter yonginense</name>
    <dbReference type="NCBI Taxonomy" id="651869"/>
    <lineage>
        <taxon>Bacteria</taxon>
        <taxon>Pseudomonadati</taxon>
        <taxon>Bacteroidota</taxon>
        <taxon>Sphingobacteriia</taxon>
        <taxon>Sphingobacteriales</taxon>
        <taxon>Sphingobacteriaceae</taxon>
        <taxon>Pedobacter</taxon>
    </lineage>
</organism>
<evidence type="ECO:0000313" key="7">
    <source>
        <dbReference type="EMBL" id="PWS26221.1"/>
    </source>
</evidence>
<dbReference type="EC" id="3.2.1.78" evidence="2"/>
<reference evidence="7 8" key="1">
    <citation type="submission" date="2018-05" db="EMBL/GenBank/DDBJ databases">
        <title>Pedobacter paludis sp. nov., isolated from wetland soil.</title>
        <authorList>
            <person name="Zhang Y."/>
            <person name="Wang G."/>
        </authorList>
    </citation>
    <scope>NUCLEOTIDE SEQUENCE [LARGE SCALE GENOMIC DNA]</scope>
    <source>
        <strain evidence="7 8">KCTC22721</strain>
    </source>
</reference>
<feature type="chain" id="PRO_5016266325" description="mannan endo-1,4-beta-mannosidase" evidence="5">
    <location>
        <begin position="30"/>
        <end position="436"/>
    </location>
</feature>
<accession>A0A317EHC7</accession>
<dbReference type="Proteomes" id="UP000245379">
    <property type="component" value="Unassembled WGS sequence"/>
</dbReference>
<comment type="catalytic activity">
    <reaction evidence="1">
        <text>Random hydrolysis of (1-&gt;4)-beta-D-mannosidic linkages in mannans, galactomannans and glucomannans.</text>
        <dbReference type="EC" id="3.2.1.78"/>
    </reaction>
</comment>
<dbReference type="Pfam" id="PF26410">
    <property type="entry name" value="GH5_mannosidase"/>
    <property type="match status" value="1"/>
</dbReference>